<dbReference type="AlphaFoldDB" id="A0ABD5V1Z8"/>
<dbReference type="Gene3D" id="1.10.600.10">
    <property type="entry name" value="Farnesyl Diphosphate Synthase"/>
    <property type="match status" value="1"/>
</dbReference>
<evidence type="ECO:0000313" key="2">
    <source>
        <dbReference type="Proteomes" id="UP001596312"/>
    </source>
</evidence>
<accession>A0ABD5V1Z8</accession>
<proteinExistence type="predicted"/>
<dbReference type="RefSeq" id="WP_340602565.1">
    <property type="nucleotide sequence ID" value="NZ_JBBMXV010000001.1"/>
</dbReference>
<keyword evidence="2" id="KW-1185">Reference proteome</keyword>
<organism evidence="1 2">
    <name type="scientific">Halalkalicoccus tibetensis</name>
    <dbReference type="NCBI Taxonomy" id="175632"/>
    <lineage>
        <taxon>Archaea</taxon>
        <taxon>Methanobacteriati</taxon>
        <taxon>Methanobacteriota</taxon>
        <taxon>Stenosarchaea group</taxon>
        <taxon>Halobacteria</taxon>
        <taxon>Halobacteriales</taxon>
        <taxon>Halococcaceae</taxon>
        <taxon>Halalkalicoccus</taxon>
    </lineage>
</organism>
<sequence>MGEEWPSAERREAIDDRLEAALPPAGGSPLAPAREVVLQAEDRRYGRLLVASYGSYGSLPGARVPEPIPSAAAAVELLRGYCRLRERLLSRVDGVSPSDRAPMADLLAADYLYTAAYSSLVGVDDDGLTVCMGVFTDALSTIVETFDAAYARPSPAIDHVAYVDGTAGALGRGAAVIGATLTGADDAPRSRFADYGRGFATAYRIRLALASDDGTAYPFADTPDDRLHRHAIGRFGDAEEALERLPVGVDTDPLRTLLGSVTPIRVSNDSAD</sequence>
<gene>
    <name evidence="1" type="ORF">ACFQGH_02470</name>
</gene>
<comment type="caution">
    <text evidence="1">The sequence shown here is derived from an EMBL/GenBank/DDBJ whole genome shotgun (WGS) entry which is preliminary data.</text>
</comment>
<evidence type="ECO:0000313" key="1">
    <source>
        <dbReference type="EMBL" id="MFC6904060.1"/>
    </source>
</evidence>
<dbReference type="EMBL" id="JBHSXQ010000001">
    <property type="protein sequence ID" value="MFC6904060.1"/>
    <property type="molecule type" value="Genomic_DNA"/>
</dbReference>
<reference evidence="1 2" key="1">
    <citation type="journal article" date="2019" name="Int. J. Syst. Evol. Microbiol.">
        <title>The Global Catalogue of Microorganisms (GCM) 10K type strain sequencing project: providing services to taxonomists for standard genome sequencing and annotation.</title>
        <authorList>
            <consortium name="The Broad Institute Genomics Platform"/>
            <consortium name="The Broad Institute Genome Sequencing Center for Infectious Disease"/>
            <person name="Wu L."/>
            <person name="Ma J."/>
        </authorList>
    </citation>
    <scope>NUCLEOTIDE SEQUENCE [LARGE SCALE GENOMIC DNA]</scope>
    <source>
        <strain evidence="1 2">CGMCC 1.3240</strain>
    </source>
</reference>
<protein>
    <submittedName>
        <fullName evidence="1">Polyprenyl synthetase</fullName>
    </submittedName>
</protein>
<dbReference type="Proteomes" id="UP001596312">
    <property type="component" value="Unassembled WGS sequence"/>
</dbReference>
<dbReference type="InterPro" id="IPR008949">
    <property type="entry name" value="Isoprenoid_synthase_dom_sf"/>
</dbReference>
<name>A0ABD5V1Z8_9EURY</name>